<protein>
    <submittedName>
        <fullName evidence="1">Uncharacterized protein</fullName>
    </submittedName>
</protein>
<proteinExistence type="predicted"/>
<sequence length="27" mass="3106">MPTKSFQYCIFSISVAHLFVCLQEEAI</sequence>
<accession>A0A2P2QSR1</accession>
<dbReference type="EMBL" id="GGEC01089467">
    <property type="protein sequence ID" value="MBX69951.1"/>
    <property type="molecule type" value="Transcribed_RNA"/>
</dbReference>
<organism evidence="1">
    <name type="scientific">Rhizophora mucronata</name>
    <name type="common">Asiatic mangrove</name>
    <dbReference type="NCBI Taxonomy" id="61149"/>
    <lineage>
        <taxon>Eukaryota</taxon>
        <taxon>Viridiplantae</taxon>
        <taxon>Streptophyta</taxon>
        <taxon>Embryophyta</taxon>
        <taxon>Tracheophyta</taxon>
        <taxon>Spermatophyta</taxon>
        <taxon>Magnoliopsida</taxon>
        <taxon>eudicotyledons</taxon>
        <taxon>Gunneridae</taxon>
        <taxon>Pentapetalae</taxon>
        <taxon>rosids</taxon>
        <taxon>fabids</taxon>
        <taxon>Malpighiales</taxon>
        <taxon>Rhizophoraceae</taxon>
        <taxon>Rhizophora</taxon>
    </lineage>
</organism>
<name>A0A2P2QSR1_RHIMU</name>
<reference evidence="1" key="1">
    <citation type="submission" date="2018-02" db="EMBL/GenBank/DDBJ databases">
        <title>Rhizophora mucronata_Transcriptome.</title>
        <authorList>
            <person name="Meera S.P."/>
            <person name="Sreeshan A."/>
            <person name="Augustine A."/>
        </authorList>
    </citation>
    <scope>NUCLEOTIDE SEQUENCE</scope>
    <source>
        <tissue evidence="1">Leaf</tissue>
    </source>
</reference>
<dbReference type="AlphaFoldDB" id="A0A2P2QSR1"/>
<evidence type="ECO:0000313" key="1">
    <source>
        <dbReference type="EMBL" id="MBX69951.1"/>
    </source>
</evidence>